<dbReference type="EMBL" id="FRBQ01000001">
    <property type="protein sequence ID" value="SHL15461.1"/>
    <property type="molecule type" value="Genomic_DNA"/>
</dbReference>
<evidence type="ECO:0000313" key="6">
    <source>
        <dbReference type="EMBL" id="SHL15461.1"/>
    </source>
</evidence>
<dbReference type="InterPro" id="IPR003594">
    <property type="entry name" value="HATPase_dom"/>
</dbReference>
<protein>
    <recommendedName>
        <fullName evidence="2">histidine kinase</fullName>
        <ecNumber evidence="2">2.7.13.3</ecNumber>
    </recommendedName>
</protein>
<name>A0A1M6YB21_9GAMM</name>
<organism evidence="6 7">
    <name type="scientific">Phytopseudomonas punonensis</name>
    <dbReference type="NCBI Taxonomy" id="1220495"/>
    <lineage>
        <taxon>Bacteria</taxon>
        <taxon>Pseudomonadati</taxon>
        <taxon>Pseudomonadota</taxon>
        <taxon>Gammaproteobacteria</taxon>
        <taxon>Pseudomonadales</taxon>
        <taxon>Pseudomonadaceae</taxon>
        <taxon>Phytopseudomonas</taxon>
    </lineage>
</organism>
<dbReference type="PRINTS" id="PR00344">
    <property type="entry name" value="BCTRLSENSOR"/>
</dbReference>
<dbReference type="Pfam" id="PF00512">
    <property type="entry name" value="HisKA"/>
    <property type="match status" value="1"/>
</dbReference>
<dbReference type="Proteomes" id="UP000184305">
    <property type="component" value="Unassembled WGS sequence"/>
</dbReference>
<dbReference type="SUPFAM" id="SSF47384">
    <property type="entry name" value="Homodimeric domain of signal transducing histidine kinase"/>
    <property type="match status" value="1"/>
</dbReference>
<dbReference type="CDD" id="cd00082">
    <property type="entry name" value="HisKA"/>
    <property type="match status" value="1"/>
</dbReference>
<dbReference type="Gene3D" id="3.30.565.10">
    <property type="entry name" value="Histidine kinase-like ATPase, C-terminal domain"/>
    <property type="match status" value="1"/>
</dbReference>
<feature type="domain" description="Histidine kinase" evidence="5">
    <location>
        <begin position="157"/>
        <end position="373"/>
    </location>
</feature>
<dbReference type="EC" id="2.7.13.3" evidence="2"/>
<reference evidence="7" key="1">
    <citation type="submission" date="2016-11" db="EMBL/GenBank/DDBJ databases">
        <authorList>
            <person name="Varghese N."/>
            <person name="Submissions S."/>
        </authorList>
    </citation>
    <scope>NUCLEOTIDE SEQUENCE [LARGE SCALE GENOMIC DNA]</scope>
    <source>
        <strain evidence="7">CECT 8089</strain>
    </source>
</reference>
<dbReference type="STRING" id="1220495.SAMN05216288_1199"/>
<sequence length="373" mass="40845">MRLSIFIDENIESILQSWEDFARTIKTPGKALDAEELRDHAGHMLRAITQDLNTSQTKQQQRDKSRGLDLDNSEQTAAETHAVTRLMAGFTLDQMVSEYRALRASVLSLWMGQIKSGSDFEIEDMTRFNEAIDQALAESIAGYSRAVEAARIIFLGILGHDLRNPLGAILLGADVLLRKENLGDKPAKIIEQISSSAHRANQIVGDLLDFTRTQLGPALPIRRGKSDLASVCKRIVDETRAAHPNSTIICEVPASEIGMFDESRMEQVFSNLISNAVQHGDAESPITVSLSSRSGECTIRVHNWGTPIADDVMPFIFNPMGRFSQHAMDDQGPCAGMGLGLYIASQIVTAHGGEIEVTSTAQKGTTFEVRLPA</sequence>
<dbReference type="PANTHER" id="PTHR43547:SF2">
    <property type="entry name" value="HYBRID SIGNAL TRANSDUCTION HISTIDINE KINASE C"/>
    <property type="match status" value="1"/>
</dbReference>
<dbReference type="Pfam" id="PF14361">
    <property type="entry name" value="RsbRD_N"/>
    <property type="match status" value="1"/>
</dbReference>
<dbReference type="PROSITE" id="PS50109">
    <property type="entry name" value="HIS_KIN"/>
    <property type="match status" value="1"/>
</dbReference>
<dbReference type="Gene3D" id="1.10.287.130">
    <property type="match status" value="1"/>
</dbReference>
<evidence type="ECO:0000256" key="3">
    <source>
        <dbReference type="ARBA" id="ARBA00022553"/>
    </source>
</evidence>
<dbReference type="InterPro" id="IPR036890">
    <property type="entry name" value="HATPase_C_sf"/>
</dbReference>
<keyword evidence="6" id="KW-0418">Kinase</keyword>
<dbReference type="SMART" id="SM00387">
    <property type="entry name" value="HATPase_c"/>
    <property type="match status" value="1"/>
</dbReference>
<dbReference type="RefSeq" id="WP_073262257.1">
    <property type="nucleotide sequence ID" value="NZ_FRBQ01000001.1"/>
</dbReference>
<evidence type="ECO:0000256" key="1">
    <source>
        <dbReference type="ARBA" id="ARBA00000085"/>
    </source>
</evidence>
<dbReference type="InterPro" id="IPR004358">
    <property type="entry name" value="Sig_transdc_His_kin-like_C"/>
</dbReference>
<keyword evidence="6" id="KW-0808">Transferase</keyword>
<accession>A0A1M6YB21</accession>
<dbReference type="InterPro" id="IPR025751">
    <property type="entry name" value="RsbRD_N_dom"/>
</dbReference>
<dbReference type="SMART" id="SM00388">
    <property type="entry name" value="HisKA"/>
    <property type="match status" value="1"/>
</dbReference>
<keyword evidence="7" id="KW-1185">Reference proteome</keyword>
<gene>
    <name evidence="6" type="ORF">SAMN05216288_1199</name>
</gene>
<feature type="compositionally biased region" description="Basic and acidic residues" evidence="4">
    <location>
        <begin position="60"/>
        <end position="69"/>
    </location>
</feature>
<dbReference type="InterPro" id="IPR005467">
    <property type="entry name" value="His_kinase_dom"/>
</dbReference>
<evidence type="ECO:0000256" key="4">
    <source>
        <dbReference type="SAM" id="MobiDB-lite"/>
    </source>
</evidence>
<dbReference type="SUPFAM" id="SSF55874">
    <property type="entry name" value="ATPase domain of HSP90 chaperone/DNA topoisomerase II/histidine kinase"/>
    <property type="match status" value="1"/>
</dbReference>
<dbReference type="GO" id="GO:0000155">
    <property type="term" value="F:phosphorelay sensor kinase activity"/>
    <property type="evidence" value="ECO:0007669"/>
    <property type="project" value="InterPro"/>
</dbReference>
<keyword evidence="3" id="KW-0597">Phosphoprotein</keyword>
<evidence type="ECO:0000313" key="7">
    <source>
        <dbReference type="Proteomes" id="UP000184305"/>
    </source>
</evidence>
<dbReference type="OrthoDB" id="8807260at2"/>
<dbReference type="InterPro" id="IPR036097">
    <property type="entry name" value="HisK_dim/P_sf"/>
</dbReference>
<dbReference type="Pfam" id="PF02518">
    <property type="entry name" value="HATPase_c"/>
    <property type="match status" value="1"/>
</dbReference>
<dbReference type="PANTHER" id="PTHR43547">
    <property type="entry name" value="TWO-COMPONENT HISTIDINE KINASE"/>
    <property type="match status" value="1"/>
</dbReference>
<dbReference type="AlphaFoldDB" id="A0A1M6YB21"/>
<evidence type="ECO:0000259" key="5">
    <source>
        <dbReference type="PROSITE" id="PS50109"/>
    </source>
</evidence>
<evidence type="ECO:0000256" key="2">
    <source>
        <dbReference type="ARBA" id="ARBA00012438"/>
    </source>
</evidence>
<comment type="catalytic activity">
    <reaction evidence="1">
        <text>ATP + protein L-histidine = ADP + protein N-phospho-L-histidine.</text>
        <dbReference type="EC" id="2.7.13.3"/>
    </reaction>
</comment>
<dbReference type="CDD" id="cd00075">
    <property type="entry name" value="HATPase"/>
    <property type="match status" value="1"/>
</dbReference>
<proteinExistence type="predicted"/>
<feature type="region of interest" description="Disordered" evidence="4">
    <location>
        <begin position="53"/>
        <end position="74"/>
    </location>
</feature>
<dbReference type="InterPro" id="IPR003661">
    <property type="entry name" value="HisK_dim/P_dom"/>
</dbReference>